<evidence type="ECO:0008006" key="4">
    <source>
        <dbReference type="Google" id="ProtNLM"/>
    </source>
</evidence>
<dbReference type="InterPro" id="IPR023393">
    <property type="entry name" value="START-like_dom_sf"/>
</dbReference>
<accession>A0A080ZYQ2</accession>
<comment type="caution">
    <text evidence="2">The sequence shown here is derived from an EMBL/GenBank/DDBJ whole genome shotgun (WGS) entry which is preliminary data.</text>
</comment>
<gene>
    <name evidence="2" type="ORF">F444_11951</name>
</gene>
<dbReference type="CDD" id="cd00065">
    <property type="entry name" value="FYVE_like_SF"/>
    <property type="match status" value="1"/>
</dbReference>
<dbReference type="PANTHER" id="PTHR13510:SF44">
    <property type="entry name" value="RABENOSYN-5"/>
    <property type="match status" value="1"/>
</dbReference>
<dbReference type="Gene3D" id="3.30.530.20">
    <property type="match status" value="1"/>
</dbReference>
<evidence type="ECO:0000313" key="2">
    <source>
        <dbReference type="EMBL" id="ETO71763.1"/>
    </source>
</evidence>
<reference evidence="2 3" key="1">
    <citation type="submission" date="2013-11" db="EMBL/GenBank/DDBJ databases">
        <title>The Genome Sequence of Phytophthora parasitica P1976.</title>
        <authorList>
            <consortium name="The Broad Institute Genomics Platform"/>
            <person name="Russ C."/>
            <person name="Tyler B."/>
            <person name="Panabieres F."/>
            <person name="Shan W."/>
            <person name="Tripathy S."/>
            <person name="Grunwald N."/>
            <person name="Machado M."/>
            <person name="Johnson C.S."/>
            <person name="Walker B."/>
            <person name="Young S."/>
            <person name="Zeng Q."/>
            <person name="Gargeya S."/>
            <person name="Fitzgerald M."/>
            <person name="Haas B."/>
            <person name="Abouelleil A."/>
            <person name="Allen A.W."/>
            <person name="Alvarado L."/>
            <person name="Arachchi H.M."/>
            <person name="Berlin A.M."/>
            <person name="Chapman S.B."/>
            <person name="Gainer-Dewar J."/>
            <person name="Goldberg J."/>
            <person name="Griggs A."/>
            <person name="Gujja S."/>
            <person name="Hansen M."/>
            <person name="Howarth C."/>
            <person name="Imamovic A."/>
            <person name="Ireland A."/>
            <person name="Larimer J."/>
            <person name="McCowan C."/>
            <person name="Murphy C."/>
            <person name="Pearson M."/>
            <person name="Poon T.W."/>
            <person name="Priest M."/>
            <person name="Roberts A."/>
            <person name="Saif S."/>
            <person name="Shea T."/>
            <person name="Sisk P."/>
            <person name="Sykes S."/>
            <person name="Wortman J."/>
            <person name="Nusbaum C."/>
            <person name="Birren B."/>
        </authorList>
    </citation>
    <scope>NUCLEOTIDE SEQUENCE [LARGE SCALE GENOMIC DNA]</scope>
    <source>
        <strain evidence="2 3">P1976</strain>
    </source>
</reference>
<dbReference type="EMBL" id="ANJA01002143">
    <property type="protein sequence ID" value="ETO71763.1"/>
    <property type="molecule type" value="Genomic_DNA"/>
</dbReference>
<name>A0A080ZYQ2_PHYNI</name>
<sequence>MSPGPSNSVRIEEIRPEMAEGTSPVLHFPISPGCFHPTGAKRQEFADIVRERVDSLLIDEQHYSERRNRRLPPFDTREWKQVQTSKELRFFKRVRGGRTLDQLSSEETHPDIRQAVENGYSTMLCDGQVRGSMEDMMYGMTASSQEDLMTGFSYKNAPKDCVWLGTAEGPTSDDPFRSADFIWAFPKLPAYSVDICYLKATGVEKDRDGKRYGYLVLHSVDLPQCRPFEARGVTRAKMYFTCLFREVTPGYLNVTVRGIFNLGKRPGKIAKKLVAAATKSFMIGFLNGEGIGLAKKLTIMARRNRDPLRIHKQSECSICFKTKRKLLFGLNTHLFQCGVCGVTACSNCIANTKQILFLGLDAPRSKRPCCLTCMQDARVTWGVLPGEPEFQVISDFYLRRRTRSVLSPSSPVSGGFRSPLPEIYPLDTMTRNRSSRRRSAFKSNLSADLRTISTADESLDTDPFSRELDEADFCFSDEESNSSIVAQPDPSPVMSSDSDKSTLTLWTGAHRLHTDDFIPASRKSPPRSEFEVMQTLFQLNVKAENTYIQTQVTARGLRGAELD</sequence>
<evidence type="ECO:0000256" key="1">
    <source>
        <dbReference type="SAM" id="MobiDB-lite"/>
    </source>
</evidence>
<protein>
    <recommendedName>
        <fullName evidence="4">FYVE-type domain-containing protein</fullName>
    </recommendedName>
</protein>
<organism evidence="2 3">
    <name type="scientific">Phytophthora nicotianae P1976</name>
    <dbReference type="NCBI Taxonomy" id="1317066"/>
    <lineage>
        <taxon>Eukaryota</taxon>
        <taxon>Sar</taxon>
        <taxon>Stramenopiles</taxon>
        <taxon>Oomycota</taxon>
        <taxon>Peronosporomycetes</taxon>
        <taxon>Peronosporales</taxon>
        <taxon>Peronosporaceae</taxon>
        <taxon>Phytophthora</taxon>
    </lineage>
</organism>
<dbReference type="Proteomes" id="UP000028582">
    <property type="component" value="Unassembled WGS sequence"/>
</dbReference>
<evidence type="ECO:0000313" key="3">
    <source>
        <dbReference type="Proteomes" id="UP000028582"/>
    </source>
</evidence>
<dbReference type="AlphaFoldDB" id="A0A080ZYQ2"/>
<dbReference type="PANTHER" id="PTHR13510">
    <property type="entry name" value="FYVE-FINGER-CONTAINING RAB5 EFFECTOR PROTEIN RABENOSYN-5-RELATED"/>
    <property type="match status" value="1"/>
</dbReference>
<feature type="region of interest" description="Disordered" evidence="1">
    <location>
        <begin position="480"/>
        <end position="500"/>
    </location>
</feature>
<dbReference type="OrthoDB" id="97475at2759"/>
<proteinExistence type="predicted"/>
<dbReference type="InterPro" id="IPR052727">
    <property type="entry name" value="Rab4/Rab5_effector"/>
</dbReference>